<reference evidence="9 10" key="1">
    <citation type="submission" date="2016-10" db="EMBL/GenBank/DDBJ databases">
        <authorList>
            <person name="Varghese N."/>
            <person name="Submissions S."/>
        </authorList>
    </citation>
    <scope>NUCLEOTIDE SEQUENCE [LARGE SCALE GENOMIC DNA]</scope>
    <source>
        <strain evidence="9 10">DSM 16643</strain>
    </source>
</reference>
<gene>
    <name evidence="7" type="primary">coaD</name>
    <name evidence="9" type="ORF">SAMN02910315_00191</name>
</gene>
<dbReference type="Pfam" id="PF01467">
    <property type="entry name" value="CTP_transf_like"/>
    <property type="match status" value="1"/>
</dbReference>
<dbReference type="STRING" id="230361.sm9_1706"/>
<evidence type="ECO:0000256" key="3">
    <source>
        <dbReference type="ARBA" id="ARBA00022695"/>
    </source>
</evidence>
<keyword evidence="3 7" id="KW-0548">Nucleotidyltransferase</keyword>
<protein>
    <recommendedName>
        <fullName evidence="7">Phosphopantetheine adenylyltransferase</fullName>
        <ecNumber evidence="7">2.7.7.3</ecNumber>
    </recommendedName>
    <alternativeName>
        <fullName evidence="7">Dephospho-CoA pyrophosphorylase</fullName>
    </alternativeName>
    <alternativeName>
        <fullName evidence="7">Pantetheine-phosphate adenylyltransferase</fullName>
        <shortName evidence="7">PPAT</shortName>
    </alternativeName>
</protein>
<evidence type="ECO:0000256" key="7">
    <source>
        <dbReference type="HAMAP-Rule" id="MF_00647"/>
    </source>
</evidence>
<feature type="domain" description="Cytidyltransferase-like" evidence="8">
    <location>
        <begin position="11"/>
        <end position="141"/>
    </location>
</feature>
<sequence length="156" mass="17212">MGNNRYNKVAVGGTFDKFHDGHKKLLSTAFEIGNRVEIGVTSDAFGGQKGDIDSCKERMGNLKLFFSNKSNFHVVSLDDPYGTTIYDADFDAIVVSEETEPTAVKINEIRASKDMKPLDIVVVSFVLAEDGNPISSTRIRRGEINKNGLILKNQKI</sequence>
<comment type="similarity">
    <text evidence="7">Belongs to the eukaryotic CoaD family.</text>
</comment>
<organism evidence="9 10">
    <name type="scientific">Methanobrevibacter millerae</name>
    <dbReference type="NCBI Taxonomy" id="230361"/>
    <lineage>
        <taxon>Archaea</taxon>
        <taxon>Methanobacteriati</taxon>
        <taxon>Methanobacteriota</taxon>
        <taxon>Methanomada group</taxon>
        <taxon>Methanobacteria</taxon>
        <taxon>Methanobacteriales</taxon>
        <taxon>Methanobacteriaceae</taxon>
        <taxon>Methanobrevibacter</taxon>
    </lineage>
</organism>
<evidence type="ECO:0000256" key="5">
    <source>
        <dbReference type="ARBA" id="ARBA00022840"/>
    </source>
</evidence>
<keyword evidence="10" id="KW-1185">Reference proteome</keyword>
<dbReference type="GO" id="GO:0015937">
    <property type="term" value="P:coenzyme A biosynthetic process"/>
    <property type="evidence" value="ECO:0007669"/>
    <property type="project" value="UniProtKB-UniRule"/>
</dbReference>
<dbReference type="GO" id="GO:0005524">
    <property type="term" value="F:ATP binding"/>
    <property type="evidence" value="ECO:0007669"/>
    <property type="project" value="UniProtKB-KW"/>
</dbReference>
<evidence type="ECO:0000256" key="2">
    <source>
        <dbReference type="ARBA" id="ARBA00022679"/>
    </source>
</evidence>
<dbReference type="RefSeq" id="WP_149730835.1">
    <property type="nucleotide sequence ID" value="NZ_FMXB01000001.1"/>
</dbReference>
<dbReference type="GO" id="GO:0005737">
    <property type="term" value="C:cytoplasm"/>
    <property type="evidence" value="ECO:0007669"/>
    <property type="project" value="UniProtKB-SubCell"/>
</dbReference>
<dbReference type="AlphaFoldDB" id="A0A1G5UY64"/>
<keyword evidence="2 7" id="KW-0808">Transferase</keyword>
<dbReference type="Proteomes" id="UP000323439">
    <property type="component" value="Unassembled WGS sequence"/>
</dbReference>
<keyword evidence="1 7" id="KW-0963">Cytoplasm</keyword>
<dbReference type="InterPro" id="IPR004821">
    <property type="entry name" value="Cyt_trans-like"/>
</dbReference>
<comment type="catalytic activity">
    <reaction evidence="7">
        <text>(R)-4'-phosphopantetheine + ATP + H(+) = 3'-dephospho-CoA + diphosphate</text>
        <dbReference type="Rhea" id="RHEA:19801"/>
        <dbReference type="ChEBI" id="CHEBI:15378"/>
        <dbReference type="ChEBI" id="CHEBI:30616"/>
        <dbReference type="ChEBI" id="CHEBI:33019"/>
        <dbReference type="ChEBI" id="CHEBI:57328"/>
        <dbReference type="ChEBI" id="CHEBI:61723"/>
        <dbReference type="EC" id="2.7.7.3"/>
    </reaction>
</comment>
<accession>A0A1G5UY64</accession>
<comment type="subcellular location">
    <subcellularLocation>
        <location evidence="7">Cytoplasm</location>
    </subcellularLocation>
</comment>
<dbReference type="Gene3D" id="3.40.50.620">
    <property type="entry name" value="HUPs"/>
    <property type="match status" value="1"/>
</dbReference>
<keyword evidence="4 7" id="KW-0547">Nucleotide-binding</keyword>
<name>A0A1G5UY64_9EURY</name>
<evidence type="ECO:0000313" key="10">
    <source>
        <dbReference type="Proteomes" id="UP000323439"/>
    </source>
</evidence>
<evidence type="ECO:0000259" key="8">
    <source>
        <dbReference type="Pfam" id="PF01467"/>
    </source>
</evidence>
<dbReference type="HAMAP" id="MF_00647">
    <property type="entry name" value="PPAT_arch"/>
    <property type="match status" value="1"/>
</dbReference>
<dbReference type="UniPathway" id="UPA00241"/>
<dbReference type="InterPro" id="IPR014729">
    <property type="entry name" value="Rossmann-like_a/b/a_fold"/>
</dbReference>
<dbReference type="NCBIfam" id="NF001985">
    <property type="entry name" value="PRK00777.1"/>
    <property type="match status" value="1"/>
</dbReference>
<dbReference type="NCBIfam" id="TIGR00125">
    <property type="entry name" value="cyt_tran_rel"/>
    <property type="match status" value="1"/>
</dbReference>
<proteinExistence type="inferred from homology"/>
<dbReference type="InterPro" id="IPR023540">
    <property type="entry name" value="PPAT_arch"/>
</dbReference>
<evidence type="ECO:0000256" key="1">
    <source>
        <dbReference type="ARBA" id="ARBA00022490"/>
    </source>
</evidence>
<evidence type="ECO:0000256" key="6">
    <source>
        <dbReference type="ARBA" id="ARBA00022993"/>
    </source>
</evidence>
<dbReference type="OrthoDB" id="53228at2157"/>
<dbReference type="SUPFAM" id="SSF52374">
    <property type="entry name" value="Nucleotidylyl transferase"/>
    <property type="match status" value="1"/>
</dbReference>
<comment type="function">
    <text evidence="7">Reversibly transfers an adenylyl group from ATP to 4'-phosphopantetheine, yielding dephospho-CoA (dPCoA) and pyrophosphate.</text>
</comment>
<dbReference type="GO" id="GO:0004595">
    <property type="term" value="F:pantetheine-phosphate adenylyltransferase activity"/>
    <property type="evidence" value="ECO:0007669"/>
    <property type="project" value="UniProtKB-UniRule"/>
</dbReference>
<comment type="pathway">
    <text evidence="7">Cofactor biosynthesis; coenzyme A biosynthesis.</text>
</comment>
<dbReference type="EC" id="2.7.7.3" evidence="7"/>
<dbReference type="EMBL" id="FMXB01000001">
    <property type="protein sequence ID" value="SDA37957.1"/>
    <property type="molecule type" value="Genomic_DNA"/>
</dbReference>
<evidence type="ECO:0000313" key="9">
    <source>
        <dbReference type="EMBL" id="SDA37957.1"/>
    </source>
</evidence>
<keyword evidence="6 7" id="KW-0173">Coenzyme A biosynthesis</keyword>
<keyword evidence="5 7" id="KW-0067">ATP-binding</keyword>
<evidence type="ECO:0000256" key="4">
    <source>
        <dbReference type="ARBA" id="ARBA00022741"/>
    </source>
</evidence>